<keyword evidence="2" id="KW-1185">Reference proteome</keyword>
<reference evidence="1 2" key="1">
    <citation type="journal article" date="2024" name="Plant Biotechnol. J.">
        <title>Genome and CRISPR/Cas9 system of a widespread forest tree (Populus alba) in the world.</title>
        <authorList>
            <person name="Liu Y.J."/>
            <person name="Jiang P.F."/>
            <person name="Han X.M."/>
            <person name="Li X.Y."/>
            <person name="Wang H.M."/>
            <person name="Wang Y.J."/>
            <person name="Wang X.X."/>
            <person name="Zeng Q.Y."/>
        </authorList>
    </citation>
    <scope>NUCLEOTIDE SEQUENCE [LARGE SCALE GENOMIC DNA]</scope>
    <source>
        <strain evidence="2">cv. PAL-ZL1</strain>
    </source>
</reference>
<dbReference type="Proteomes" id="UP000309997">
    <property type="component" value="Unassembled WGS sequence"/>
</dbReference>
<accession>A0ACC4CN38</accession>
<evidence type="ECO:0000313" key="2">
    <source>
        <dbReference type="Proteomes" id="UP000309997"/>
    </source>
</evidence>
<name>A0ACC4CN38_POPAL</name>
<evidence type="ECO:0000313" key="1">
    <source>
        <dbReference type="EMBL" id="KAL3599275.1"/>
    </source>
</evidence>
<organism evidence="1 2">
    <name type="scientific">Populus alba</name>
    <name type="common">White poplar</name>
    <dbReference type="NCBI Taxonomy" id="43335"/>
    <lineage>
        <taxon>Eukaryota</taxon>
        <taxon>Viridiplantae</taxon>
        <taxon>Streptophyta</taxon>
        <taxon>Embryophyta</taxon>
        <taxon>Tracheophyta</taxon>
        <taxon>Spermatophyta</taxon>
        <taxon>Magnoliopsida</taxon>
        <taxon>eudicotyledons</taxon>
        <taxon>Gunneridae</taxon>
        <taxon>Pentapetalae</taxon>
        <taxon>rosids</taxon>
        <taxon>fabids</taxon>
        <taxon>Malpighiales</taxon>
        <taxon>Salicaceae</taxon>
        <taxon>Saliceae</taxon>
        <taxon>Populus</taxon>
    </lineage>
</organism>
<comment type="caution">
    <text evidence="1">The sequence shown here is derived from an EMBL/GenBank/DDBJ whole genome shotgun (WGS) entry which is preliminary data.</text>
</comment>
<dbReference type="EMBL" id="RCHU02000003">
    <property type="protein sequence ID" value="KAL3599275.1"/>
    <property type="molecule type" value="Genomic_DNA"/>
</dbReference>
<protein>
    <submittedName>
        <fullName evidence="1">Uncharacterized protein</fullName>
    </submittedName>
</protein>
<sequence length="109" mass="12102">MNWEGGFLVCGWSSPSFDIVISREKWALLRIVQRPSDLEKAICSMVSIRNEPPQADLLIVGNHRNRKLQSVCPIGKEDPETLERGDKKKIRRGGGRAAEGRGGGQFNKG</sequence>
<gene>
    <name evidence="1" type="ORF">D5086_007193</name>
</gene>
<proteinExistence type="predicted"/>